<evidence type="ECO:0000259" key="2">
    <source>
        <dbReference type="PROSITE" id="PS50940"/>
    </source>
</evidence>
<keyword evidence="4" id="KW-1185">Reference proteome</keyword>
<evidence type="ECO:0000313" key="4">
    <source>
        <dbReference type="Proteomes" id="UP001296104"/>
    </source>
</evidence>
<dbReference type="Gene3D" id="2.170.140.10">
    <property type="entry name" value="Chitin binding domain"/>
    <property type="match status" value="1"/>
</dbReference>
<accession>A0AAI8YVI1</accession>
<proteinExistence type="predicted"/>
<dbReference type="InterPro" id="IPR002557">
    <property type="entry name" value="Chitin-bd_dom"/>
</dbReference>
<gene>
    <name evidence="3" type="ORF">LECACI_7A002739</name>
</gene>
<organism evidence="3 4">
    <name type="scientific">Lecanosticta acicola</name>
    <dbReference type="NCBI Taxonomy" id="111012"/>
    <lineage>
        <taxon>Eukaryota</taxon>
        <taxon>Fungi</taxon>
        <taxon>Dikarya</taxon>
        <taxon>Ascomycota</taxon>
        <taxon>Pezizomycotina</taxon>
        <taxon>Dothideomycetes</taxon>
        <taxon>Dothideomycetidae</taxon>
        <taxon>Mycosphaerellales</taxon>
        <taxon>Mycosphaerellaceae</taxon>
        <taxon>Lecanosticta</taxon>
    </lineage>
</organism>
<dbReference type="SUPFAM" id="SSF57625">
    <property type="entry name" value="Invertebrate chitin-binding proteins"/>
    <property type="match status" value="1"/>
</dbReference>
<evidence type="ECO:0000313" key="3">
    <source>
        <dbReference type="EMBL" id="CAK3918725.1"/>
    </source>
</evidence>
<feature type="domain" description="Chitin-binding type-2" evidence="2">
    <location>
        <begin position="42"/>
        <end position="105"/>
    </location>
</feature>
<feature type="chain" id="PRO_5042537520" evidence="1">
    <location>
        <begin position="24"/>
        <end position="114"/>
    </location>
</feature>
<sequence length="114" mass="12973">MHFGLTTTPFSLLLLAATSTVRAWDHGTEAQNFACPPEDIINTRCLGKGDCLYQNLQGCDSYIQCDPIDVTKGTAKPIIMHCPRGLEWNDVKKQCDDHEHTTCYEHWNHWLPEL</sequence>
<evidence type="ECO:0000256" key="1">
    <source>
        <dbReference type="SAM" id="SignalP"/>
    </source>
</evidence>
<name>A0AAI8YVI1_9PEZI</name>
<dbReference type="GO" id="GO:0005576">
    <property type="term" value="C:extracellular region"/>
    <property type="evidence" value="ECO:0007669"/>
    <property type="project" value="InterPro"/>
</dbReference>
<dbReference type="EMBL" id="CAVMBE010000012">
    <property type="protein sequence ID" value="CAK3918725.1"/>
    <property type="molecule type" value="Genomic_DNA"/>
</dbReference>
<reference evidence="3" key="1">
    <citation type="submission" date="2023-11" db="EMBL/GenBank/DDBJ databases">
        <authorList>
            <person name="Alioto T."/>
            <person name="Alioto T."/>
            <person name="Gomez Garrido J."/>
        </authorList>
    </citation>
    <scope>NUCLEOTIDE SEQUENCE</scope>
</reference>
<comment type="caution">
    <text evidence="3">The sequence shown here is derived from an EMBL/GenBank/DDBJ whole genome shotgun (WGS) entry which is preliminary data.</text>
</comment>
<dbReference type="GO" id="GO:0008061">
    <property type="term" value="F:chitin binding"/>
    <property type="evidence" value="ECO:0007669"/>
    <property type="project" value="InterPro"/>
</dbReference>
<dbReference type="PROSITE" id="PS50940">
    <property type="entry name" value="CHIT_BIND_II"/>
    <property type="match status" value="1"/>
</dbReference>
<dbReference type="InterPro" id="IPR036508">
    <property type="entry name" value="Chitin-bd_dom_sf"/>
</dbReference>
<protein>
    <submittedName>
        <fullName evidence="3">Avr4</fullName>
    </submittedName>
</protein>
<dbReference type="Pfam" id="PF01607">
    <property type="entry name" value="CBM_14"/>
    <property type="match status" value="1"/>
</dbReference>
<feature type="signal peptide" evidence="1">
    <location>
        <begin position="1"/>
        <end position="23"/>
    </location>
</feature>
<keyword evidence="1" id="KW-0732">Signal</keyword>
<dbReference type="AlphaFoldDB" id="A0AAI8YVI1"/>
<dbReference type="Proteomes" id="UP001296104">
    <property type="component" value="Unassembled WGS sequence"/>
</dbReference>